<dbReference type="Proteomes" id="UP001194468">
    <property type="component" value="Unassembled WGS sequence"/>
</dbReference>
<dbReference type="AlphaFoldDB" id="A0AAD4GLW8"/>
<proteinExistence type="predicted"/>
<protein>
    <submittedName>
        <fullName evidence="2">Uncharacterized protein</fullName>
    </submittedName>
</protein>
<evidence type="ECO:0000256" key="1">
    <source>
        <dbReference type="SAM" id="MobiDB-lite"/>
    </source>
</evidence>
<organism evidence="2 3">
    <name type="scientific">Boletus edulis BED1</name>
    <dbReference type="NCBI Taxonomy" id="1328754"/>
    <lineage>
        <taxon>Eukaryota</taxon>
        <taxon>Fungi</taxon>
        <taxon>Dikarya</taxon>
        <taxon>Basidiomycota</taxon>
        <taxon>Agaricomycotina</taxon>
        <taxon>Agaricomycetes</taxon>
        <taxon>Agaricomycetidae</taxon>
        <taxon>Boletales</taxon>
        <taxon>Boletineae</taxon>
        <taxon>Boletaceae</taxon>
        <taxon>Boletoideae</taxon>
        <taxon>Boletus</taxon>
    </lineage>
</organism>
<sequence>MMAYDVKMEEYYTLLYKRTLLEALSRNEARVKRQSNVFGQARESGAARLSFAPPPALAHRVAQLALEFSPTHRTLVVLPGGRTPPRFPLGSIEPWRGVRGVPTHPRSSPSAQDSSWSRTARRAAARPHSHSVTLSPSSPSRSPLATAHERCPKKVSLSFFVTVWQQNPGLRIISVEQESTTTRK</sequence>
<feature type="region of interest" description="Disordered" evidence="1">
    <location>
        <begin position="88"/>
        <end position="147"/>
    </location>
</feature>
<keyword evidence="3" id="KW-1185">Reference proteome</keyword>
<feature type="compositionally biased region" description="Basic residues" evidence="1">
    <location>
        <begin position="119"/>
        <end position="129"/>
    </location>
</feature>
<accession>A0AAD4GLW8</accession>
<evidence type="ECO:0000313" key="3">
    <source>
        <dbReference type="Proteomes" id="UP001194468"/>
    </source>
</evidence>
<name>A0AAD4GLW8_BOLED</name>
<feature type="compositionally biased region" description="Polar residues" evidence="1">
    <location>
        <begin position="105"/>
        <end position="117"/>
    </location>
</feature>
<gene>
    <name evidence="2" type="ORF">L210DRAFT_949567</name>
</gene>
<feature type="compositionally biased region" description="Low complexity" evidence="1">
    <location>
        <begin position="130"/>
        <end position="146"/>
    </location>
</feature>
<comment type="caution">
    <text evidence="2">The sequence shown here is derived from an EMBL/GenBank/DDBJ whole genome shotgun (WGS) entry which is preliminary data.</text>
</comment>
<reference evidence="2" key="2">
    <citation type="journal article" date="2020" name="Nat. Commun.">
        <title>Large-scale genome sequencing of mycorrhizal fungi provides insights into the early evolution of symbiotic traits.</title>
        <authorList>
            <person name="Miyauchi S."/>
            <person name="Kiss E."/>
            <person name="Kuo A."/>
            <person name="Drula E."/>
            <person name="Kohler A."/>
            <person name="Sanchez-Garcia M."/>
            <person name="Morin E."/>
            <person name="Andreopoulos B."/>
            <person name="Barry K.W."/>
            <person name="Bonito G."/>
            <person name="Buee M."/>
            <person name="Carver A."/>
            <person name="Chen C."/>
            <person name="Cichocki N."/>
            <person name="Clum A."/>
            <person name="Culley D."/>
            <person name="Crous P.W."/>
            <person name="Fauchery L."/>
            <person name="Girlanda M."/>
            <person name="Hayes R.D."/>
            <person name="Keri Z."/>
            <person name="LaButti K."/>
            <person name="Lipzen A."/>
            <person name="Lombard V."/>
            <person name="Magnuson J."/>
            <person name="Maillard F."/>
            <person name="Murat C."/>
            <person name="Nolan M."/>
            <person name="Ohm R.A."/>
            <person name="Pangilinan J."/>
            <person name="Pereira M.F."/>
            <person name="Perotto S."/>
            <person name="Peter M."/>
            <person name="Pfister S."/>
            <person name="Riley R."/>
            <person name="Sitrit Y."/>
            <person name="Stielow J.B."/>
            <person name="Szollosi G."/>
            <person name="Zifcakova L."/>
            <person name="Stursova M."/>
            <person name="Spatafora J.W."/>
            <person name="Tedersoo L."/>
            <person name="Vaario L.M."/>
            <person name="Yamada A."/>
            <person name="Yan M."/>
            <person name="Wang P."/>
            <person name="Xu J."/>
            <person name="Bruns T."/>
            <person name="Baldrian P."/>
            <person name="Vilgalys R."/>
            <person name="Dunand C."/>
            <person name="Henrissat B."/>
            <person name="Grigoriev I.V."/>
            <person name="Hibbett D."/>
            <person name="Nagy L.G."/>
            <person name="Martin F.M."/>
        </authorList>
    </citation>
    <scope>NUCLEOTIDE SEQUENCE</scope>
    <source>
        <strain evidence="2">BED1</strain>
    </source>
</reference>
<evidence type="ECO:0000313" key="2">
    <source>
        <dbReference type="EMBL" id="KAF8452875.1"/>
    </source>
</evidence>
<dbReference type="EMBL" id="WHUW01000001">
    <property type="protein sequence ID" value="KAF8452875.1"/>
    <property type="molecule type" value="Genomic_DNA"/>
</dbReference>
<reference evidence="2" key="1">
    <citation type="submission" date="2019-10" db="EMBL/GenBank/DDBJ databases">
        <authorList>
            <consortium name="DOE Joint Genome Institute"/>
            <person name="Kuo A."/>
            <person name="Miyauchi S."/>
            <person name="Kiss E."/>
            <person name="Drula E."/>
            <person name="Kohler A."/>
            <person name="Sanchez-Garcia M."/>
            <person name="Andreopoulos B."/>
            <person name="Barry K.W."/>
            <person name="Bonito G."/>
            <person name="Buee M."/>
            <person name="Carver A."/>
            <person name="Chen C."/>
            <person name="Cichocki N."/>
            <person name="Clum A."/>
            <person name="Culley D."/>
            <person name="Crous P.W."/>
            <person name="Fauchery L."/>
            <person name="Girlanda M."/>
            <person name="Hayes R."/>
            <person name="Keri Z."/>
            <person name="LaButti K."/>
            <person name="Lipzen A."/>
            <person name="Lombard V."/>
            <person name="Magnuson J."/>
            <person name="Maillard F."/>
            <person name="Morin E."/>
            <person name="Murat C."/>
            <person name="Nolan M."/>
            <person name="Ohm R."/>
            <person name="Pangilinan J."/>
            <person name="Pereira M."/>
            <person name="Perotto S."/>
            <person name="Peter M."/>
            <person name="Riley R."/>
            <person name="Sitrit Y."/>
            <person name="Stielow B."/>
            <person name="Szollosi G."/>
            <person name="Zifcakova L."/>
            <person name="Stursova M."/>
            <person name="Spatafora J.W."/>
            <person name="Tedersoo L."/>
            <person name="Vaario L.-M."/>
            <person name="Yamada A."/>
            <person name="Yan M."/>
            <person name="Wang P."/>
            <person name="Xu J."/>
            <person name="Bruns T."/>
            <person name="Baldrian P."/>
            <person name="Vilgalys R."/>
            <person name="Henrissat B."/>
            <person name="Grigoriev I.V."/>
            <person name="Hibbett D."/>
            <person name="Nagy L.G."/>
            <person name="Martin F.M."/>
        </authorList>
    </citation>
    <scope>NUCLEOTIDE SEQUENCE</scope>
    <source>
        <strain evidence="2">BED1</strain>
    </source>
</reference>